<proteinExistence type="predicted"/>
<protein>
    <recommendedName>
        <fullName evidence="3">HTH bat-type domain-containing protein</fullName>
    </recommendedName>
</protein>
<dbReference type="Proteomes" id="UP000294028">
    <property type="component" value="Unassembled WGS sequence"/>
</dbReference>
<name>A0A482TCA6_9EURY</name>
<reference evidence="4 5" key="1">
    <citation type="submission" date="2018-12" db="EMBL/GenBank/DDBJ databases">
        <title>Genome analysis provides insights into bioremediation potentialities of Halogeometricum borinquense strain N11.</title>
        <authorList>
            <person name="Najjari A."/>
            <person name="Youssef N."/>
            <person name="Fhoula I."/>
            <person name="Ben Dhia O."/>
            <person name="Mahjoubi M."/>
            <person name="Ouzari H.I."/>
            <person name="Cherif A."/>
        </authorList>
    </citation>
    <scope>NUCLEOTIDE SEQUENCE [LARGE SCALE GENOMIC DNA]</scope>
    <source>
        <strain evidence="4 5">N11</strain>
    </source>
</reference>
<evidence type="ECO:0000313" key="5">
    <source>
        <dbReference type="Proteomes" id="UP000294028"/>
    </source>
</evidence>
<dbReference type="AlphaFoldDB" id="A0A482TCA6"/>
<sequence length="111" mass="12904">MCTDHNRGRTYHLLRISTEPHRQVTRRDNTTNRIQRVLRNQLTERQRTALEAAYHAGFFQWPRETTGEGVAESLGVSPPTFHQHLRKAEQKVFDHLLSPVLPTQPPSPRTE</sequence>
<dbReference type="Pfam" id="PF04967">
    <property type="entry name" value="HTH_10"/>
    <property type="match status" value="1"/>
</dbReference>
<dbReference type="InterPro" id="IPR007050">
    <property type="entry name" value="HTH_bacterioopsin"/>
</dbReference>
<evidence type="ECO:0000259" key="3">
    <source>
        <dbReference type="Pfam" id="PF04967"/>
    </source>
</evidence>
<dbReference type="InterPro" id="IPR036388">
    <property type="entry name" value="WH-like_DNA-bd_sf"/>
</dbReference>
<dbReference type="EMBL" id="RZHH01000003">
    <property type="protein sequence ID" value="RYJ08683.1"/>
    <property type="molecule type" value="Genomic_DNA"/>
</dbReference>
<dbReference type="PANTHER" id="PTHR34236">
    <property type="entry name" value="DIMETHYL SULFOXIDE REDUCTASE TRANSCRIPTIONAL ACTIVATOR"/>
    <property type="match status" value="1"/>
</dbReference>
<dbReference type="PANTHER" id="PTHR34236:SF1">
    <property type="entry name" value="DIMETHYL SULFOXIDE REDUCTASE TRANSCRIPTIONAL ACTIVATOR"/>
    <property type="match status" value="1"/>
</dbReference>
<gene>
    <name evidence="4" type="ORF">ELS19_19590</name>
</gene>
<evidence type="ECO:0000313" key="4">
    <source>
        <dbReference type="EMBL" id="RYJ08683.1"/>
    </source>
</evidence>
<keyword evidence="1" id="KW-0805">Transcription regulation</keyword>
<evidence type="ECO:0000256" key="1">
    <source>
        <dbReference type="ARBA" id="ARBA00023015"/>
    </source>
</evidence>
<feature type="domain" description="HTH bat-type" evidence="3">
    <location>
        <begin position="42"/>
        <end position="93"/>
    </location>
</feature>
<comment type="caution">
    <text evidence="4">The sequence shown here is derived from an EMBL/GenBank/DDBJ whole genome shotgun (WGS) entry which is preliminary data.</text>
</comment>
<dbReference type="SUPFAM" id="SSF88659">
    <property type="entry name" value="Sigma3 and sigma4 domains of RNA polymerase sigma factors"/>
    <property type="match status" value="1"/>
</dbReference>
<dbReference type="InterPro" id="IPR013324">
    <property type="entry name" value="RNA_pol_sigma_r3/r4-like"/>
</dbReference>
<dbReference type="Gene3D" id="1.10.10.10">
    <property type="entry name" value="Winged helix-like DNA-binding domain superfamily/Winged helix DNA-binding domain"/>
    <property type="match status" value="1"/>
</dbReference>
<organism evidence="4 5">
    <name type="scientific">Halogeometricum borinquense</name>
    <dbReference type="NCBI Taxonomy" id="60847"/>
    <lineage>
        <taxon>Archaea</taxon>
        <taxon>Methanobacteriati</taxon>
        <taxon>Methanobacteriota</taxon>
        <taxon>Stenosarchaea group</taxon>
        <taxon>Halobacteria</taxon>
        <taxon>Halobacteriales</taxon>
        <taxon>Haloferacaceae</taxon>
        <taxon>Halogeometricum</taxon>
    </lineage>
</organism>
<accession>A0A482TCA6</accession>
<keyword evidence="2" id="KW-0804">Transcription</keyword>
<evidence type="ECO:0000256" key="2">
    <source>
        <dbReference type="ARBA" id="ARBA00023163"/>
    </source>
</evidence>